<feature type="transmembrane region" description="Helical" evidence="2">
    <location>
        <begin position="337"/>
        <end position="362"/>
    </location>
</feature>
<feature type="transmembrane region" description="Helical" evidence="2">
    <location>
        <begin position="121"/>
        <end position="142"/>
    </location>
</feature>
<organism evidence="3 4">
    <name type="scientific">Cymbomonas tetramitiformis</name>
    <dbReference type="NCBI Taxonomy" id="36881"/>
    <lineage>
        <taxon>Eukaryota</taxon>
        <taxon>Viridiplantae</taxon>
        <taxon>Chlorophyta</taxon>
        <taxon>Pyramimonadophyceae</taxon>
        <taxon>Pyramimonadales</taxon>
        <taxon>Pyramimonadaceae</taxon>
        <taxon>Cymbomonas</taxon>
    </lineage>
</organism>
<feature type="compositionally biased region" description="Acidic residues" evidence="1">
    <location>
        <begin position="30"/>
        <end position="40"/>
    </location>
</feature>
<evidence type="ECO:0000256" key="2">
    <source>
        <dbReference type="SAM" id="Phobius"/>
    </source>
</evidence>
<proteinExistence type="predicted"/>
<gene>
    <name evidence="3" type="ORF">CYMTET_46118</name>
</gene>
<dbReference type="EMBL" id="LGRX02032032">
    <property type="protein sequence ID" value="KAK3244261.1"/>
    <property type="molecule type" value="Genomic_DNA"/>
</dbReference>
<keyword evidence="2" id="KW-0812">Transmembrane</keyword>
<keyword evidence="2" id="KW-1133">Transmembrane helix</keyword>
<feature type="transmembrane region" description="Helical" evidence="2">
    <location>
        <begin position="62"/>
        <end position="86"/>
    </location>
</feature>
<accession>A0AAE0BWT0</accession>
<keyword evidence="4" id="KW-1185">Reference proteome</keyword>
<protein>
    <recommendedName>
        <fullName evidence="5">EF-hand domain-containing protein</fullName>
    </recommendedName>
</protein>
<dbReference type="Proteomes" id="UP001190700">
    <property type="component" value="Unassembled WGS sequence"/>
</dbReference>
<reference evidence="3 4" key="1">
    <citation type="journal article" date="2015" name="Genome Biol. Evol.">
        <title>Comparative Genomics of a Bacterivorous Green Alga Reveals Evolutionary Causalities and Consequences of Phago-Mixotrophic Mode of Nutrition.</title>
        <authorList>
            <person name="Burns J.A."/>
            <person name="Paasch A."/>
            <person name="Narechania A."/>
            <person name="Kim E."/>
        </authorList>
    </citation>
    <scope>NUCLEOTIDE SEQUENCE [LARGE SCALE GENOMIC DNA]</scope>
    <source>
        <strain evidence="3 4">PLY_AMNH</strain>
    </source>
</reference>
<comment type="caution">
    <text evidence="3">The sequence shown here is derived from an EMBL/GenBank/DDBJ whole genome shotgun (WGS) entry which is preliminary data.</text>
</comment>
<feature type="transmembrane region" description="Helical" evidence="2">
    <location>
        <begin position="268"/>
        <end position="297"/>
    </location>
</feature>
<name>A0AAE0BWT0_9CHLO</name>
<evidence type="ECO:0000256" key="1">
    <source>
        <dbReference type="SAM" id="MobiDB-lite"/>
    </source>
</evidence>
<dbReference type="AlphaFoldDB" id="A0AAE0BWT0"/>
<evidence type="ECO:0000313" key="4">
    <source>
        <dbReference type="Proteomes" id="UP001190700"/>
    </source>
</evidence>
<keyword evidence="2" id="KW-0472">Membrane</keyword>
<evidence type="ECO:0008006" key="5">
    <source>
        <dbReference type="Google" id="ProtNLM"/>
    </source>
</evidence>
<evidence type="ECO:0000313" key="3">
    <source>
        <dbReference type="EMBL" id="KAK3244261.1"/>
    </source>
</evidence>
<feature type="region of interest" description="Disordered" evidence="1">
    <location>
        <begin position="1"/>
        <end position="43"/>
    </location>
</feature>
<sequence>MDMPGQPEISGDFDGPKIAITDDGKRIMSEEEEQQRDDDETSQKIKAPEHEALRACVARLSLFTFLAVPVVVLLVSTVVGGVLSAVEDWPYKDGFLYVGGQITGGTNPLVLDVPESTTGKVVSLLIGVWGVGLLSLAIALVGGHILDPIVDMLALGKPDRYVPELRARKQIVKIGAIKYGGLKNFLKKLDSDDTAGLSAEEFKKIADYEGILKYLDIEAISLLFEEMAQEVKGRDGNIQLQVEHLQNWLTDGYKHSKLLRRKQLRASILLSLVFILITMSLVIFMASVFLGVVLLLIEEFAGNSCDFTDGFYFVAAIMTASQNSMTQWQPSSFLSEFFTVIIGAIAVGVLSILVGLVGGGVLKPVAKSFSLHPSKDNFWKDVSQQSIPQEILLADYLLR</sequence>
<feature type="compositionally biased region" description="Basic and acidic residues" evidence="1">
    <location>
        <begin position="20"/>
        <end position="29"/>
    </location>
</feature>